<evidence type="ECO:0000256" key="2">
    <source>
        <dbReference type="ARBA" id="ARBA00005340"/>
    </source>
</evidence>
<dbReference type="SUPFAM" id="SSF51658">
    <property type="entry name" value="Xylose isomerase-like"/>
    <property type="match status" value="1"/>
</dbReference>
<keyword evidence="6" id="KW-0862">Zinc</keyword>
<dbReference type="eggNOG" id="COG0648">
    <property type="taxonomic scope" value="Bacteria"/>
</dbReference>
<dbReference type="GO" id="GO:0008081">
    <property type="term" value="F:phosphoric diester hydrolase activity"/>
    <property type="evidence" value="ECO:0007669"/>
    <property type="project" value="TreeGrafter"/>
</dbReference>
<dbReference type="PANTHER" id="PTHR21445">
    <property type="entry name" value="ENDONUCLEASE IV ENDODEOXYRIBONUCLEASE IV"/>
    <property type="match status" value="1"/>
</dbReference>
<reference evidence="11" key="2">
    <citation type="submission" date="2023-11" db="EMBL/GenBank/DDBJ databases">
        <title>MicrobeMod: A computational toolkit for identifying prokaryotic methylation and restriction-modification with nanopore sequencing.</title>
        <authorList>
            <person name="Crits-Christoph A."/>
            <person name="Kang S.C."/>
            <person name="Lee H."/>
            <person name="Ostrov N."/>
        </authorList>
    </citation>
    <scope>NUCLEOTIDE SEQUENCE</scope>
    <source>
        <strain evidence="11">ATCC 51242</strain>
    </source>
</reference>
<keyword evidence="10" id="KW-0540">Nuclease</keyword>
<dbReference type="GO" id="GO:0003906">
    <property type="term" value="F:DNA-(apurinic or apyrimidinic site) endonuclease activity"/>
    <property type="evidence" value="ECO:0007669"/>
    <property type="project" value="TreeGrafter"/>
</dbReference>
<evidence type="ECO:0000256" key="3">
    <source>
        <dbReference type="ARBA" id="ARBA00022723"/>
    </source>
</evidence>
<keyword evidence="12" id="KW-1185">Reference proteome</keyword>
<feature type="region of interest" description="Disordered" evidence="8">
    <location>
        <begin position="1"/>
        <end position="39"/>
    </location>
</feature>
<organism evidence="10 12">
    <name type="scientific">Rubrobacter radiotolerans</name>
    <name type="common">Arthrobacter radiotolerans</name>
    <dbReference type="NCBI Taxonomy" id="42256"/>
    <lineage>
        <taxon>Bacteria</taxon>
        <taxon>Bacillati</taxon>
        <taxon>Actinomycetota</taxon>
        <taxon>Rubrobacteria</taxon>
        <taxon>Rubrobacterales</taxon>
        <taxon>Rubrobacteraceae</taxon>
        <taxon>Rubrobacter</taxon>
    </lineage>
</organism>
<evidence type="ECO:0000256" key="7">
    <source>
        <dbReference type="ARBA" id="ARBA00023204"/>
    </source>
</evidence>
<dbReference type="InterPro" id="IPR018246">
    <property type="entry name" value="AP_endonuc_F2_Zn_BS"/>
</dbReference>
<dbReference type="EMBL" id="CP007514">
    <property type="protein sequence ID" value="AHY46430.1"/>
    <property type="molecule type" value="Genomic_DNA"/>
</dbReference>
<evidence type="ECO:0000256" key="4">
    <source>
        <dbReference type="ARBA" id="ARBA00022763"/>
    </source>
</evidence>
<dbReference type="Pfam" id="PF01261">
    <property type="entry name" value="AP_endonuc_2"/>
    <property type="match status" value="1"/>
</dbReference>
<dbReference type="EMBL" id="JAWXXX010000001">
    <property type="protein sequence ID" value="MDX5893837.1"/>
    <property type="molecule type" value="Genomic_DNA"/>
</dbReference>
<feature type="compositionally biased region" description="Basic and acidic residues" evidence="8">
    <location>
        <begin position="1"/>
        <end position="17"/>
    </location>
</feature>
<dbReference type="InterPro" id="IPR013022">
    <property type="entry name" value="Xyl_isomerase-like_TIM-brl"/>
</dbReference>
<keyword evidence="4" id="KW-0227">DNA damage</keyword>
<evidence type="ECO:0000313" key="11">
    <source>
        <dbReference type="EMBL" id="MDX5893837.1"/>
    </source>
</evidence>
<feature type="domain" description="Xylose isomerase-like TIM barrel" evidence="9">
    <location>
        <begin position="43"/>
        <end position="299"/>
    </location>
</feature>
<dbReference type="OrthoDB" id="9805666at2"/>
<evidence type="ECO:0000256" key="5">
    <source>
        <dbReference type="ARBA" id="ARBA00022801"/>
    </source>
</evidence>
<dbReference type="InterPro" id="IPR001719">
    <property type="entry name" value="AP_endonuc_2"/>
</dbReference>
<keyword evidence="5 11" id="KW-0378">Hydrolase</keyword>
<keyword evidence="10" id="KW-0255">Endonuclease</keyword>
<evidence type="ECO:0000256" key="6">
    <source>
        <dbReference type="ARBA" id="ARBA00022833"/>
    </source>
</evidence>
<protein>
    <submittedName>
        <fullName evidence="11">Deoxyribonuclease IV</fullName>
        <ecNumber evidence="11">3.1.21.2</ecNumber>
    </submittedName>
    <submittedName>
        <fullName evidence="10">Nfo: apurinic endonuclease (APN1)</fullName>
    </submittedName>
</protein>
<reference evidence="10 12" key="1">
    <citation type="submission" date="2014-03" db="EMBL/GenBank/DDBJ databases">
        <title>Complete genome sequence of the Radio-Resistant Rubrobacter radiotolerans RSPS-4.</title>
        <authorList>
            <person name="Egas C.C."/>
            <person name="Barroso C.C."/>
            <person name="Froufe H.J.C."/>
            <person name="Pacheco J.J."/>
            <person name="Albuquerque L.L."/>
            <person name="da Costa M.M.S."/>
        </authorList>
    </citation>
    <scope>NUCLEOTIDE SEQUENCE [LARGE SCALE GENOMIC DNA]</scope>
    <source>
        <strain evidence="10 12">RSPS-4</strain>
    </source>
</reference>
<dbReference type="EC" id="3.1.21.2" evidence="11"/>
<gene>
    <name evidence="10" type="ORF">RradSPS_1147</name>
    <name evidence="11" type="ORF">SIL72_07310</name>
</gene>
<dbReference type="InterPro" id="IPR036237">
    <property type="entry name" value="Xyl_isomerase-like_sf"/>
</dbReference>
<evidence type="ECO:0000259" key="9">
    <source>
        <dbReference type="Pfam" id="PF01261"/>
    </source>
</evidence>
<dbReference type="GO" id="GO:0003677">
    <property type="term" value="F:DNA binding"/>
    <property type="evidence" value="ECO:0007669"/>
    <property type="project" value="InterPro"/>
</dbReference>
<dbReference type="PROSITE" id="PS00731">
    <property type="entry name" value="AP_NUCLEASE_F2_3"/>
    <property type="match status" value="1"/>
</dbReference>
<evidence type="ECO:0000256" key="1">
    <source>
        <dbReference type="ARBA" id="ARBA00001947"/>
    </source>
</evidence>
<keyword evidence="7" id="KW-0234">DNA repair</keyword>
<dbReference type="AlphaFoldDB" id="A0A023X344"/>
<dbReference type="Proteomes" id="UP001281130">
    <property type="component" value="Unassembled WGS sequence"/>
</dbReference>
<dbReference type="PROSITE" id="PS51432">
    <property type="entry name" value="AP_NUCLEASE_F2_4"/>
    <property type="match status" value="1"/>
</dbReference>
<dbReference type="RefSeq" id="WP_051589427.1">
    <property type="nucleotide sequence ID" value="NZ_CP007514.1"/>
</dbReference>
<evidence type="ECO:0000313" key="12">
    <source>
        <dbReference type="Proteomes" id="UP000025229"/>
    </source>
</evidence>
<dbReference type="HOGENOM" id="CLU_025885_0_1_11"/>
<dbReference type="Proteomes" id="UP000025229">
    <property type="component" value="Chromosome"/>
</dbReference>
<comment type="cofactor">
    <cofactor evidence="1">
        <name>Zn(2+)</name>
        <dbReference type="ChEBI" id="CHEBI:29105"/>
    </cofactor>
</comment>
<dbReference type="SMART" id="SM00518">
    <property type="entry name" value="AP2Ec"/>
    <property type="match status" value="1"/>
</dbReference>
<proteinExistence type="inferred from homology"/>
<evidence type="ECO:0000313" key="10">
    <source>
        <dbReference type="EMBL" id="AHY46430.1"/>
    </source>
</evidence>
<dbReference type="PANTHER" id="PTHR21445:SF0">
    <property type="entry name" value="APURINIC-APYRIMIDINIC ENDONUCLEASE"/>
    <property type="match status" value="1"/>
</dbReference>
<dbReference type="KEGG" id="rrd:RradSPS_1147"/>
<dbReference type="NCBIfam" id="TIGR00587">
    <property type="entry name" value="nfo"/>
    <property type="match status" value="1"/>
</dbReference>
<evidence type="ECO:0000256" key="8">
    <source>
        <dbReference type="SAM" id="MobiDB-lite"/>
    </source>
</evidence>
<name>A0A023X344_RUBRA</name>
<comment type="similarity">
    <text evidence="2">Belongs to the AP endonuclease 2 family.</text>
</comment>
<accession>A0A023X344</accession>
<dbReference type="PROSITE" id="PS00729">
    <property type="entry name" value="AP_NUCLEASE_F2_1"/>
    <property type="match status" value="1"/>
</dbReference>
<dbReference type="GO" id="GO:0008833">
    <property type="term" value="F:deoxyribonuclease IV (phage-T4-induced) activity"/>
    <property type="evidence" value="ECO:0007669"/>
    <property type="project" value="UniProtKB-EC"/>
</dbReference>
<dbReference type="GO" id="GO:0008270">
    <property type="term" value="F:zinc ion binding"/>
    <property type="evidence" value="ECO:0007669"/>
    <property type="project" value="InterPro"/>
</dbReference>
<dbReference type="Gene3D" id="3.20.20.150">
    <property type="entry name" value="Divalent-metal-dependent TIM barrel enzymes"/>
    <property type="match status" value="1"/>
</dbReference>
<dbReference type="GO" id="GO:0006284">
    <property type="term" value="P:base-excision repair"/>
    <property type="evidence" value="ECO:0007669"/>
    <property type="project" value="TreeGrafter"/>
</dbReference>
<keyword evidence="3" id="KW-0479">Metal-binding</keyword>
<dbReference type="STRING" id="42256.RradSPS_1147"/>
<dbReference type="CDD" id="cd00019">
    <property type="entry name" value="AP2Ec"/>
    <property type="match status" value="1"/>
</dbReference>
<sequence length="320" mass="33613">MSAKRAVRETVQKKSERSAGTASRRLSPVGRHLPTSGGLSETLAKAREQGCEAVQIFVSNPQGWAPAKPRADAGEFRRGLEEHGIGAVVVHAKYLINPAAKDPAQRERSVEALASEMAAAGALGAELVVVHSGSHGSDGEAAGIERLAGSLDDARKLAPELCARYAEESGEEVAPAEVVVENSCGAGTQILSDLDSLSEALVRADARACIDTAHAFVAGYDLASPEGAREFGRELGEKLAGRVAVIHLNDAKNALGSNRDGHARLGEGRIPPEALAEFLREVRGVPLVMETPYDTPEVDADQVRIAKTLAGGLRLVREGI</sequence>